<proteinExistence type="predicted"/>
<gene>
    <name evidence="2" type="ORF">SY89_02768</name>
</gene>
<dbReference type="Pfam" id="PF12680">
    <property type="entry name" value="SnoaL_2"/>
    <property type="match status" value="1"/>
</dbReference>
<feature type="domain" description="SnoaL-like" evidence="1">
    <location>
        <begin position="7"/>
        <end position="105"/>
    </location>
</feature>
<dbReference type="Proteomes" id="UP000050535">
    <property type="component" value="Unassembled WGS sequence"/>
</dbReference>
<name>A0A0N8I0D6_9EURY</name>
<sequence length="115" mass="12986">MSLEATARRYYDLVDAGDYGDLVALFTEDVVYERPGQASIEGRDALRTFYEEQRPLSEGTHELHAVVPDGTTVAVRGTFRGEQDGDAVEIGFADFHEFADDRIARRYTYTDRDTV</sequence>
<dbReference type="InterPro" id="IPR032710">
    <property type="entry name" value="NTF2-like_dom_sf"/>
</dbReference>
<dbReference type="GO" id="GO:0016853">
    <property type="term" value="F:isomerase activity"/>
    <property type="evidence" value="ECO:0007669"/>
    <property type="project" value="UniProtKB-KW"/>
</dbReference>
<reference evidence="3" key="1">
    <citation type="submission" date="2013-11" db="EMBL/GenBank/DDBJ databases">
        <authorList>
            <person name="Hoang H.T."/>
            <person name="Killian M.L."/>
            <person name="Madson D.M."/>
            <person name="Arruda P.H.E."/>
            <person name="Sun D."/>
            <person name="Schwartz K.J."/>
            <person name="Yoon K."/>
        </authorList>
    </citation>
    <scope>NUCLEOTIDE SEQUENCE [LARGE SCALE GENOMIC DNA]</scope>
    <source>
        <strain evidence="3">CDK2</strain>
    </source>
</reference>
<keyword evidence="2" id="KW-0413">Isomerase</keyword>
<evidence type="ECO:0000313" key="3">
    <source>
        <dbReference type="Proteomes" id="UP000050535"/>
    </source>
</evidence>
<dbReference type="RefSeq" id="WP_054584402.1">
    <property type="nucleotide sequence ID" value="NZ_LGUC01000001.1"/>
</dbReference>
<dbReference type="InterPro" id="IPR037401">
    <property type="entry name" value="SnoaL-like"/>
</dbReference>
<accession>A0A0N8I0D6</accession>
<dbReference type="EMBL" id="LGUC01000001">
    <property type="protein sequence ID" value="KPN32011.1"/>
    <property type="molecule type" value="Genomic_DNA"/>
</dbReference>
<evidence type="ECO:0000313" key="2">
    <source>
        <dbReference type="EMBL" id="KPN32011.1"/>
    </source>
</evidence>
<protein>
    <submittedName>
        <fullName evidence="2">Ketosteroid isomerase-related protein</fullName>
    </submittedName>
</protein>
<evidence type="ECO:0000259" key="1">
    <source>
        <dbReference type="Pfam" id="PF12680"/>
    </source>
</evidence>
<comment type="caution">
    <text evidence="2">The sequence shown here is derived from an EMBL/GenBank/DDBJ whole genome shotgun (WGS) entry which is preliminary data.</text>
</comment>
<dbReference type="OrthoDB" id="145984at2157"/>
<dbReference type="PATRIC" id="fig|699431.3.peg.2831"/>
<dbReference type="AlphaFoldDB" id="A0A0N8I0D6"/>
<dbReference type="STRING" id="699431.SY89_02768"/>
<dbReference type="SUPFAM" id="SSF54427">
    <property type="entry name" value="NTF2-like"/>
    <property type="match status" value="1"/>
</dbReference>
<dbReference type="Gene3D" id="3.10.450.50">
    <property type="match status" value="1"/>
</dbReference>
<keyword evidence="3" id="KW-1185">Reference proteome</keyword>
<organism evidence="2 3">
    <name type="scientific">Halolamina pelagica</name>
    <dbReference type="NCBI Taxonomy" id="699431"/>
    <lineage>
        <taxon>Archaea</taxon>
        <taxon>Methanobacteriati</taxon>
        <taxon>Methanobacteriota</taxon>
        <taxon>Stenosarchaea group</taxon>
        <taxon>Halobacteria</taxon>
        <taxon>Halobacteriales</taxon>
        <taxon>Haloferacaceae</taxon>
    </lineage>
</organism>